<reference evidence="1 2" key="1">
    <citation type="submission" date="2016-07" db="EMBL/GenBank/DDBJ databases">
        <title>Enhancement of antibiotic productionsby engineered nitrateutilization in actinobacteria.</title>
        <authorList>
            <person name="Meng S.C."/>
        </authorList>
    </citation>
    <scope>NUCLEOTIDE SEQUENCE [LARGE SCALE GENOMIC DNA]</scope>
    <source>
        <strain evidence="1 2">NRRL 2936</strain>
    </source>
</reference>
<protein>
    <submittedName>
        <fullName evidence="1">Uncharacterized protein</fullName>
    </submittedName>
</protein>
<accession>A0A1B1MGA8</accession>
<name>A0A1B1MGA8_STRLN</name>
<organism evidence="1 2">
    <name type="scientific">Streptomyces lincolnensis</name>
    <dbReference type="NCBI Taxonomy" id="1915"/>
    <lineage>
        <taxon>Bacteria</taxon>
        <taxon>Bacillati</taxon>
        <taxon>Actinomycetota</taxon>
        <taxon>Actinomycetes</taxon>
        <taxon>Kitasatosporales</taxon>
        <taxon>Streptomycetaceae</taxon>
        <taxon>Streptomyces</taxon>
    </lineage>
</organism>
<keyword evidence="2" id="KW-1185">Reference proteome</keyword>
<proteinExistence type="predicted"/>
<sequence>MHKIVKRGIFAVLGTAVLVGTQAGVAHANQYDRVVESYPDGSRVTWKADGEHLLIKDTAKDGHSAVALFRWWDQSEGRFHSYTYFNRDGVDSVRDVNLNLGEGHTVNIKACIADWKGSLEASSSTIRNCNRDWEVTLS</sequence>
<evidence type="ECO:0000313" key="1">
    <source>
        <dbReference type="EMBL" id="ANS67649.1"/>
    </source>
</evidence>
<dbReference type="OrthoDB" id="4338233at2"/>
<gene>
    <name evidence="1" type="ORF">SLINC_5425</name>
</gene>
<dbReference type="EMBL" id="CP016438">
    <property type="protein sequence ID" value="ANS67649.1"/>
    <property type="molecule type" value="Genomic_DNA"/>
</dbReference>
<dbReference type="KEGG" id="sls:SLINC_5425"/>
<evidence type="ECO:0000313" key="2">
    <source>
        <dbReference type="Proteomes" id="UP000092598"/>
    </source>
</evidence>
<dbReference type="Proteomes" id="UP000092598">
    <property type="component" value="Chromosome"/>
</dbReference>
<dbReference type="AlphaFoldDB" id="A0A1B1MGA8"/>
<dbReference type="RefSeq" id="WP_067438784.1">
    <property type="nucleotide sequence ID" value="NZ_CP016438.1"/>
</dbReference>